<dbReference type="PANTHER" id="PTHR10625:SF10">
    <property type="entry name" value="HISTONE DEACETYLASE HDAC1"/>
    <property type="match status" value="1"/>
</dbReference>
<dbReference type="GO" id="GO:0004407">
    <property type="term" value="F:histone deacetylase activity"/>
    <property type="evidence" value="ECO:0007669"/>
    <property type="project" value="TreeGrafter"/>
</dbReference>
<evidence type="ECO:0000313" key="3">
    <source>
        <dbReference type="EMBL" id="MDQ2091108.1"/>
    </source>
</evidence>
<dbReference type="Pfam" id="PF00850">
    <property type="entry name" value="Hist_deacetyl"/>
    <property type="match status" value="1"/>
</dbReference>
<dbReference type="InterPro" id="IPR023801">
    <property type="entry name" value="His_deacetylse_dom"/>
</dbReference>
<dbReference type="SUPFAM" id="SSF52768">
    <property type="entry name" value="Arginase/deacetylase"/>
    <property type="match status" value="1"/>
</dbReference>
<comment type="similarity">
    <text evidence="1">Belongs to the histone deacetylase family.</text>
</comment>
<dbReference type="RefSeq" id="WP_306736392.1">
    <property type="nucleotide sequence ID" value="NZ_JANHAX010000004.1"/>
</dbReference>
<comment type="caution">
    <text evidence="3">The sequence shown here is derived from an EMBL/GenBank/DDBJ whole genome shotgun (WGS) entry which is preliminary data.</text>
</comment>
<dbReference type="AlphaFoldDB" id="A0AAE3WGA2"/>
<accession>A0AAE3WGA2</accession>
<evidence type="ECO:0000259" key="2">
    <source>
        <dbReference type="Pfam" id="PF00850"/>
    </source>
</evidence>
<name>A0AAE3WGA2_9RHOB</name>
<dbReference type="Gene3D" id="3.40.800.20">
    <property type="entry name" value="Histone deacetylase domain"/>
    <property type="match status" value="1"/>
</dbReference>
<sequence length="305" mass="33096">MLAYITHAECHAHDTGSLHPDQPERLSAIDNQLIMSGLDFVVRYHDAPLVERAQLERVHDKAYLDRIYAVDASAGPVEIDGDTVMSPGTLRAAERAAGAGVLAVDLVMAGEAHAVFCAVRPPGHHAERGQAMGFCLFDNIAVAAAHALEAHGLSRVAIVDFDVHHGNGTEDIFKADPRVLFCSSFQHPFYPFTGHEKETANLVDVPLSAGAGGDEFREAVREHWLPALEAFKPEFLFISAGFDAHVADDMSHLRLTDNDYRWVTERLVEVAKTHAGGRIVSMLEGGYEPAALARSVVAHINVLIG</sequence>
<dbReference type="CDD" id="cd11599">
    <property type="entry name" value="HDAC_classII_2"/>
    <property type="match status" value="1"/>
</dbReference>
<gene>
    <name evidence="3" type="ORF">NO357_14480</name>
</gene>
<dbReference type="PANTHER" id="PTHR10625">
    <property type="entry name" value="HISTONE DEACETYLASE HDAC1-RELATED"/>
    <property type="match status" value="1"/>
</dbReference>
<evidence type="ECO:0000256" key="1">
    <source>
        <dbReference type="ARBA" id="ARBA00005947"/>
    </source>
</evidence>
<feature type="domain" description="Histone deacetylase" evidence="2">
    <location>
        <begin position="19"/>
        <end position="303"/>
    </location>
</feature>
<dbReference type="InterPro" id="IPR037138">
    <property type="entry name" value="His_deacetylse_dom_sf"/>
</dbReference>
<protein>
    <submittedName>
        <fullName evidence="3">Histone deacetylase family protein</fullName>
    </submittedName>
</protein>
<dbReference type="InterPro" id="IPR023696">
    <property type="entry name" value="Ureohydrolase_dom_sf"/>
</dbReference>
<organism evidence="3 4">
    <name type="scientific">Marimonas arenosa</name>
    <dbReference type="NCBI Taxonomy" id="1795305"/>
    <lineage>
        <taxon>Bacteria</taxon>
        <taxon>Pseudomonadati</taxon>
        <taxon>Pseudomonadota</taxon>
        <taxon>Alphaproteobacteria</taxon>
        <taxon>Rhodobacterales</taxon>
        <taxon>Paracoccaceae</taxon>
        <taxon>Marimonas</taxon>
    </lineage>
</organism>
<dbReference type="GO" id="GO:0040029">
    <property type="term" value="P:epigenetic regulation of gene expression"/>
    <property type="evidence" value="ECO:0007669"/>
    <property type="project" value="TreeGrafter"/>
</dbReference>
<evidence type="ECO:0000313" key="4">
    <source>
        <dbReference type="Proteomes" id="UP001226762"/>
    </source>
</evidence>
<dbReference type="EMBL" id="JANHAX010000004">
    <property type="protein sequence ID" value="MDQ2091108.1"/>
    <property type="molecule type" value="Genomic_DNA"/>
</dbReference>
<dbReference type="Proteomes" id="UP001226762">
    <property type="component" value="Unassembled WGS sequence"/>
</dbReference>
<dbReference type="PRINTS" id="PR01270">
    <property type="entry name" value="HDASUPER"/>
</dbReference>
<proteinExistence type="inferred from homology"/>
<keyword evidence="4" id="KW-1185">Reference proteome</keyword>
<reference evidence="3" key="2">
    <citation type="submission" date="2023-02" db="EMBL/GenBank/DDBJ databases">
        <title>'Rhodoalgimonas zhirmunskyi' gen. nov., isolated from a red alga.</title>
        <authorList>
            <person name="Nedashkovskaya O.I."/>
            <person name="Otstavnykh N.Y."/>
            <person name="Bystritskaya E.P."/>
            <person name="Balabanova L.A."/>
            <person name="Isaeva M.P."/>
        </authorList>
    </citation>
    <scope>NUCLEOTIDE SEQUENCE</scope>
    <source>
        <strain evidence="3">KCTC 52189</strain>
    </source>
</reference>
<dbReference type="InterPro" id="IPR000286">
    <property type="entry name" value="HDACs"/>
</dbReference>
<reference evidence="3" key="1">
    <citation type="submission" date="2022-07" db="EMBL/GenBank/DDBJ databases">
        <authorList>
            <person name="Otstavnykh N."/>
            <person name="Isaeva M."/>
            <person name="Bystritskaya E."/>
        </authorList>
    </citation>
    <scope>NUCLEOTIDE SEQUENCE</scope>
    <source>
        <strain evidence="3">KCTC 52189</strain>
    </source>
</reference>